<dbReference type="AlphaFoldDB" id="J2ZXR2"/>
<dbReference type="eggNOG" id="arCOG14370">
    <property type="taxonomic scope" value="Archaea"/>
</dbReference>
<dbReference type="Pfam" id="PF19866">
    <property type="entry name" value="DUF6339"/>
    <property type="match status" value="1"/>
</dbReference>
<protein>
    <submittedName>
        <fullName evidence="1">Uncharacterized protein</fullName>
    </submittedName>
</protein>
<gene>
    <name evidence="1" type="ORF">HSB1_38930</name>
</gene>
<evidence type="ECO:0000313" key="1">
    <source>
        <dbReference type="EMBL" id="EJN57808.1"/>
    </source>
</evidence>
<accession>J2ZXR2</accession>
<reference evidence="1 2" key="1">
    <citation type="journal article" date="2012" name="J. Bacteriol.">
        <title>Draft Genome Sequence of the Extremely Halophilic Archaeon Halogranum salarium B-1T.</title>
        <authorList>
            <person name="Kim K.K."/>
            <person name="Lee K.C."/>
            <person name="Lee J.S."/>
        </authorList>
    </citation>
    <scope>NUCLEOTIDE SEQUENCE [LARGE SCALE GENOMIC DNA]</scope>
    <source>
        <strain evidence="1 2">B-1</strain>
    </source>
</reference>
<dbReference type="Proteomes" id="UP000007813">
    <property type="component" value="Unassembled WGS sequence"/>
</dbReference>
<sequence length="242" mass="28149">MDEDSILYAYPSQDKNLIDEDLFEGEKTVTDDDLTGSLERVDVEVDLTPVRRFLNDIVAERVEYDSLSKIDSDVAPVLHQNLPLTRRQAADRRIWHYLATMWHPEFVRHRWPYDATDRTFQSMREKFLGGGTDIYSNAFGRLWWMAELSTDPEASDPYETTREILQFQFLANRVFDPSFARYRPAVVAFGEGLSDESTEVVRHSNVRFNQALSTVQLETRETGDLRDIVERVVKGVKEDYEL</sequence>
<name>J2ZXR2_9EURY</name>
<dbReference type="OrthoDB" id="303994at2157"/>
<dbReference type="RefSeq" id="WP_009377055.1">
    <property type="nucleotide sequence ID" value="NZ_ALJD01000010.1"/>
</dbReference>
<organism evidence="1 2">
    <name type="scientific">Halogranum salarium B-1</name>
    <dbReference type="NCBI Taxonomy" id="1210908"/>
    <lineage>
        <taxon>Archaea</taxon>
        <taxon>Methanobacteriati</taxon>
        <taxon>Methanobacteriota</taxon>
        <taxon>Stenosarchaea group</taxon>
        <taxon>Halobacteria</taxon>
        <taxon>Halobacteriales</taxon>
        <taxon>Haloferacaceae</taxon>
    </lineage>
</organism>
<evidence type="ECO:0000313" key="2">
    <source>
        <dbReference type="Proteomes" id="UP000007813"/>
    </source>
</evidence>
<comment type="caution">
    <text evidence="1">The sequence shown here is derived from an EMBL/GenBank/DDBJ whole genome shotgun (WGS) entry which is preliminary data.</text>
</comment>
<dbReference type="InterPro" id="IPR045920">
    <property type="entry name" value="DUF6339"/>
</dbReference>
<dbReference type="EMBL" id="ALJD01000010">
    <property type="protein sequence ID" value="EJN57808.1"/>
    <property type="molecule type" value="Genomic_DNA"/>
</dbReference>
<proteinExistence type="predicted"/>